<evidence type="ECO:0000313" key="7">
    <source>
        <dbReference type="EMBL" id="WYJ91579.1"/>
    </source>
</evidence>
<feature type="domain" description="OmpR/PhoB-type" evidence="5">
    <location>
        <begin position="129"/>
        <end position="231"/>
    </location>
</feature>
<dbReference type="SUPFAM" id="SSF46894">
    <property type="entry name" value="C-terminal effector domain of the bipartite response regulators"/>
    <property type="match status" value="1"/>
</dbReference>
<dbReference type="PROSITE" id="PS51755">
    <property type="entry name" value="OMPR_PHOB"/>
    <property type="match status" value="1"/>
</dbReference>
<evidence type="ECO:0000256" key="3">
    <source>
        <dbReference type="ARBA" id="ARBA00023163"/>
    </source>
</evidence>
<keyword evidence="1" id="KW-0805">Transcription regulation</keyword>
<organism evidence="6">
    <name type="scientific">Candidatus Enterococcus clewellii</name>
    <dbReference type="NCBI Taxonomy" id="1834193"/>
    <lineage>
        <taxon>Bacteria</taxon>
        <taxon>Bacillati</taxon>
        <taxon>Bacillota</taxon>
        <taxon>Bacilli</taxon>
        <taxon>Lactobacillales</taxon>
        <taxon>Enterococcaceae</taxon>
        <taxon>Enterococcus</taxon>
    </lineage>
</organism>
<dbReference type="RefSeq" id="WP_086350633.1">
    <property type="nucleotide sequence ID" value="NZ_CP147247.1"/>
</dbReference>
<dbReference type="GO" id="GO:0000160">
    <property type="term" value="P:phosphorelay signal transduction system"/>
    <property type="evidence" value="ECO:0007669"/>
    <property type="project" value="InterPro"/>
</dbReference>
<feature type="DNA-binding region" description="OmpR/PhoB-type" evidence="4">
    <location>
        <begin position="129"/>
        <end position="231"/>
    </location>
</feature>
<keyword evidence="2 4" id="KW-0238">DNA-binding</keyword>
<accession>A0A242K1K8</accession>
<dbReference type="GO" id="GO:0006355">
    <property type="term" value="P:regulation of DNA-templated transcription"/>
    <property type="evidence" value="ECO:0007669"/>
    <property type="project" value="InterPro"/>
</dbReference>
<reference evidence="7" key="3">
    <citation type="submission" date="2024-03" db="EMBL/GenBank/DDBJ databases">
        <title>The Genome Sequence of Enterococcus sp. DIV0242b.</title>
        <authorList>
            <consortium name="The Broad Institute Genomics Platform"/>
            <consortium name="The Broad Institute Microbial Omics Core"/>
            <consortium name="The Broad Institute Genomic Center for Infectious Diseases"/>
            <person name="Earl A."/>
            <person name="Manson A."/>
            <person name="Gilmore M."/>
            <person name="Schwartman J."/>
            <person name="Shea T."/>
            <person name="Abouelleil A."/>
            <person name="Cao P."/>
            <person name="Chapman S."/>
            <person name="Cusick C."/>
            <person name="Young S."/>
            <person name="Neafsey D."/>
            <person name="Nusbaum C."/>
            <person name="Birren B."/>
        </authorList>
    </citation>
    <scope>NUCLEOTIDE SEQUENCE</scope>
    <source>
        <strain evidence="7">9E7_DIV0242</strain>
    </source>
</reference>
<keyword evidence="3" id="KW-0804">Transcription</keyword>
<evidence type="ECO:0000313" key="6">
    <source>
        <dbReference type="EMBL" id="OTP11547.1"/>
    </source>
</evidence>
<protein>
    <recommendedName>
        <fullName evidence="5">OmpR/PhoB-type domain-containing protein</fullName>
    </recommendedName>
</protein>
<dbReference type="EMBL" id="NGMM01000007">
    <property type="protein sequence ID" value="OTP11547.1"/>
    <property type="molecule type" value="Genomic_DNA"/>
</dbReference>
<evidence type="ECO:0000256" key="1">
    <source>
        <dbReference type="ARBA" id="ARBA00023015"/>
    </source>
</evidence>
<dbReference type="SMART" id="SM00862">
    <property type="entry name" value="Trans_reg_C"/>
    <property type="match status" value="1"/>
</dbReference>
<keyword evidence="8" id="KW-1185">Reference proteome</keyword>
<dbReference type="AlphaFoldDB" id="A0A242K1K8"/>
<dbReference type="Pfam" id="PF00486">
    <property type="entry name" value="Trans_reg_C"/>
    <property type="match status" value="1"/>
</dbReference>
<reference evidence="6" key="1">
    <citation type="submission" date="2017-05" db="EMBL/GenBank/DDBJ databases">
        <title>The Genome Sequence of Enterococcus sp. 9E7_DIV0242.</title>
        <authorList>
            <consortium name="The Broad Institute Genomics Platform"/>
            <consortium name="The Broad Institute Genomic Center for Infectious Diseases"/>
            <person name="Earl A."/>
            <person name="Manson A."/>
            <person name="Schwartman J."/>
            <person name="Gilmore M."/>
            <person name="Abouelleil A."/>
            <person name="Cao P."/>
            <person name="Chapman S."/>
            <person name="Cusick C."/>
            <person name="Shea T."/>
            <person name="Young S."/>
            <person name="Neafsey D."/>
            <person name="Nusbaum C."/>
            <person name="Birren B."/>
        </authorList>
    </citation>
    <scope>NUCLEOTIDE SEQUENCE [LARGE SCALE GENOMIC DNA]</scope>
    <source>
        <strain evidence="6">9E7_DIV0242</strain>
    </source>
</reference>
<dbReference type="InterPro" id="IPR016032">
    <property type="entry name" value="Sig_transdc_resp-reg_C-effctor"/>
</dbReference>
<dbReference type="GO" id="GO:0003677">
    <property type="term" value="F:DNA binding"/>
    <property type="evidence" value="ECO:0007669"/>
    <property type="project" value="UniProtKB-UniRule"/>
</dbReference>
<proteinExistence type="predicted"/>
<dbReference type="CDD" id="cd00383">
    <property type="entry name" value="trans_reg_C"/>
    <property type="match status" value="1"/>
</dbReference>
<dbReference type="Proteomes" id="UP000195141">
    <property type="component" value="Chromosome"/>
</dbReference>
<dbReference type="Gene3D" id="1.10.10.10">
    <property type="entry name" value="Winged helix-like DNA-binding domain superfamily/Winged helix DNA-binding domain"/>
    <property type="match status" value="1"/>
</dbReference>
<evidence type="ECO:0000256" key="4">
    <source>
        <dbReference type="PROSITE-ProRule" id="PRU01091"/>
    </source>
</evidence>
<evidence type="ECO:0000313" key="8">
    <source>
        <dbReference type="Proteomes" id="UP000195141"/>
    </source>
</evidence>
<gene>
    <name evidence="7" type="ORF">A5888_003347</name>
    <name evidence="6" type="ORF">A5888_003646</name>
</gene>
<name>A0A242K1K8_9ENTE</name>
<reference evidence="7" key="2">
    <citation type="submission" date="2017-05" db="EMBL/GenBank/DDBJ databases">
        <authorList>
            <consortium name="The Broad Institute Genomics Platform"/>
            <consortium name="The Broad Institute Genomic Center for Infectious Diseases"/>
            <person name="Earl A."/>
            <person name="Manson A."/>
            <person name="Schwartman J."/>
            <person name="Gilmore M."/>
            <person name="Abouelleil A."/>
            <person name="Cao P."/>
            <person name="Chapman S."/>
            <person name="Cusick C."/>
            <person name="Shea T."/>
            <person name="Young S."/>
            <person name="Neafsey D."/>
            <person name="Nusbaum C."/>
            <person name="Birren B."/>
        </authorList>
    </citation>
    <scope>NUCLEOTIDE SEQUENCE</scope>
    <source>
        <strain evidence="7">9E7_DIV0242</strain>
    </source>
</reference>
<dbReference type="EMBL" id="CP147247">
    <property type="protein sequence ID" value="WYJ91579.1"/>
    <property type="molecule type" value="Genomic_DNA"/>
</dbReference>
<dbReference type="InterPro" id="IPR001867">
    <property type="entry name" value="OmpR/PhoB-type_DNA-bd"/>
</dbReference>
<sequence length="237" mass="27543">MGTIGIVNITGELDEEYIKLLKQEDYQVISIEPETNINTVSKKIDGVIIFDEEQKNVGETCNLILKIKNASIPFVWTFSREIPEVNRLVYLQLGAIGNFHTECEPEEMRLIIRNTMMSRNNTSTIVEKSEISDVKKADFELLIDNRSVVINGDNEVSLTRLEYQLLDLLFRRERKAVTYEEIHEEIWGQKKPFSRARIANLMFHLRQKMEINPLRPNYIRTVRSKGYMLDLGSSSEK</sequence>
<dbReference type="InterPro" id="IPR036388">
    <property type="entry name" value="WH-like_DNA-bd_sf"/>
</dbReference>
<evidence type="ECO:0000259" key="5">
    <source>
        <dbReference type="PROSITE" id="PS51755"/>
    </source>
</evidence>
<evidence type="ECO:0000256" key="2">
    <source>
        <dbReference type="ARBA" id="ARBA00023125"/>
    </source>
</evidence>